<evidence type="ECO:0000313" key="2">
    <source>
        <dbReference type="Proteomes" id="UP001197974"/>
    </source>
</evidence>
<accession>A0ABY9JSS9</accession>
<dbReference type="InterPro" id="IPR036520">
    <property type="entry name" value="UPF0759_sf"/>
</dbReference>
<dbReference type="Pfam" id="PF01904">
    <property type="entry name" value="DUF72"/>
    <property type="match status" value="1"/>
</dbReference>
<dbReference type="RefSeq" id="WP_226540352.1">
    <property type="nucleotide sequence ID" value="NZ_CP129013.1"/>
</dbReference>
<dbReference type="Proteomes" id="UP001197974">
    <property type="component" value="Chromosome"/>
</dbReference>
<sequence length="280" mass="32955">MILIGLTGWGDHDTLYTEPSKNKLEQYAAHFPVVEVDSSFYAIQPVKNAEKWVKQTPDSFRFVVKAFQGMTLHKKDMEPFQNIEMMFEAFLESIKPYLEAKKLEVVLFQFPPWFDCTRRNVNYLRKCKELMKNTPVALEFRHRSWFTELMEHQTISFMKKEGWIHSICDEPQIGQGCVPTILEPTNEKTTLVRLHGRNTHGWLKPKEGNWREVRYLYRYNHNELQEWKEKIEKIKSKSKNLTILFNNNSGGDAADNAKQLKDLLGLDFEGLAPKQLHLFE</sequence>
<keyword evidence="2" id="KW-1185">Reference proteome</keyword>
<dbReference type="SUPFAM" id="SSF117396">
    <property type="entry name" value="TM1631-like"/>
    <property type="match status" value="1"/>
</dbReference>
<name>A0ABY9JSS9_9BACI</name>
<evidence type="ECO:0000313" key="1">
    <source>
        <dbReference type="EMBL" id="WLR41313.1"/>
    </source>
</evidence>
<dbReference type="InterPro" id="IPR002763">
    <property type="entry name" value="DUF72"/>
</dbReference>
<dbReference type="PANTHER" id="PTHR30348">
    <property type="entry name" value="UNCHARACTERIZED PROTEIN YECE"/>
    <property type="match status" value="1"/>
</dbReference>
<gene>
    <name evidence="1" type="ORF">LC087_10280</name>
</gene>
<organism evidence="1 2">
    <name type="scientific">Bacillus carboniphilus</name>
    <dbReference type="NCBI Taxonomy" id="86663"/>
    <lineage>
        <taxon>Bacteria</taxon>
        <taxon>Bacillati</taxon>
        <taxon>Bacillota</taxon>
        <taxon>Bacilli</taxon>
        <taxon>Bacillales</taxon>
        <taxon>Bacillaceae</taxon>
        <taxon>Bacillus</taxon>
    </lineage>
</organism>
<protein>
    <submittedName>
        <fullName evidence="1">DUF72 domain-containing protein</fullName>
    </submittedName>
</protein>
<dbReference type="Gene3D" id="3.20.20.410">
    <property type="entry name" value="Protein of unknown function UPF0759"/>
    <property type="match status" value="1"/>
</dbReference>
<dbReference type="PANTHER" id="PTHR30348:SF13">
    <property type="entry name" value="UPF0759 PROTEIN YUNF"/>
    <property type="match status" value="1"/>
</dbReference>
<reference evidence="1 2" key="1">
    <citation type="submission" date="2023-06" db="EMBL/GenBank/DDBJ databases">
        <title>Five Gram-positive bacteria isolated from mangrove sediments in Shenzhen, Guangdong, China.</title>
        <authorList>
            <person name="Yu S."/>
            <person name="Zheng W."/>
            <person name="Huang Y."/>
        </authorList>
    </citation>
    <scope>NUCLEOTIDE SEQUENCE [LARGE SCALE GENOMIC DNA]</scope>
    <source>
        <strain evidence="1 2">SaN35-3</strain>
    </source>
</reference>
<proteinExistence type="predicted"/>
<dbReference type="EMBL" id="CP129013">
    <property type="protein sequence ID" value="WLR41313.1"/>
    <property type="molecule type" value="Genomic_DNA"/>
</dbReference>